<evidence type="ECO:0000256" key="1">
    <source>
        <dbReference type="SAM" id="SignalP"/>
    </source>
</evidence>
<accession>A0AAV7RW02</accession>
<evidence type="ECO:0000313" key="2">
    <source>
        <dbReference type="EMBL" id="KAJ1155807.1"/>
    </source>
</evidence>
<dbReference type="Proteomes" id="UP001066276">
    <property type="component" value="Chromosome 5"/>
</dbReference>
<dbReference type="EMBL" id="JANPWB010000009">
    <property type="protein sequence ID" value="KAJ1155807.1"/>
    <property type="molecule type" value="Genomic_DNA"/>
</dbReference>
<sequence length="153" mass="16072">MCRGAVHGWKEALCLAGTLFLAEKSAVFECAWLVRGAVPGWDEAQLLAQKSAAHGCKDVCSGVVWRMELSRAVTGNIQAALPGCAPGSVPGCEHRRAPPQVPQCPRSLSPRAEPQQSLMALCLLPDASLCSLLSVSSILSAQRLLRVQGAAGL</sequence>
<protein>
    <submittedName>
        <fullName evidence="2">Uncharacterized protein</fullName>
    </submittedName>
</protein>
<organism evidence="2 3">
    <name type="scientific">Pleurodeles waltl</name>
    <name type="common">Iberian ribbed newt</name>
    <dbReference type="NCBI Taxonomy" id="8319"/>
    <lineage>
        <taxon>Eukaryota</taxon>
        <taxon>Metazoa</taxon>
        <taxon>Chordata</taxon>
        <taxon>Craniata</taxon>
        <taxon>Vertebrata</taxon>
        <taxon>Euteleostomi</taxon>
        <taxon>Amphibia</taxon>
        <taxon>Batrachia</taxon>
        <taxon>Caudata</taxon>
        <taxon>Salamandroidea</taxon>
        <taxon>Salamandridae</taxon>
        <taxon>Pleurodelinae</taxon>
        <taxon>Pleurodeles</taxon>
    </lineage>
</organism>
<feature type="chain" id="PRO_5043821075" evidence="1">
    <location>
        <begin position="17"/>
        <end position="153"/>
    </location>
</feature>
<keyword evidence="1" id="KW-0732">Signal</keyword>
<evidence type="ECO:0000313" key="3">
    <source>
        <dbReference type="Proteomes" id="UP001066276"/>
    </source>
</evidence>
<proteinExistence type="predicted"/>
<reference evidence="2" key="1">
    <citation type="journal article" date="2022" name="bioRxiv">
        <title>Sequencing and chromosome-scale assembly of the giantPleurodeles waltlgenome.</title>
        <authorList>
            <person name="Brown T."/>
            <person name="Elewa A."/>
            <person name="Iarovenko S."/>
            <person name="Subramanian E."/>
            <person name="Araus A.J."/>
            <person name="Petzold A."/>
            <person name="Susuki M."/>
            <person name="Suzuki K.-i.T."/>
            <person name="Hayashi T."/>
            <person name="Toyoda A."/>
            <person name="Oliveira C."/>
            <person name="Osipova E."/>
            <person name="Leigh N.D."/>
            <person name="Simon A."/>
            <person name="Yun M.H."/>
        </authorList>
    </citation>
    <scope>NUCLEOTIDE SEQUENCE</scope>
    <source>
        <strain evidence="2">20211129_DDA</strain>
        <tissue evidence="2">Liver</tissue>
    </source>
</reference>
<feature type="signal peptide" evidence="1">
    <location>
        <begin position="1"/>
        <end position="16"/>
    </location>
</feature>
<gene>
    <name evidence="2" type="ORF">NDU88_008532</name>
</gene>
<comment type="caution">
    <text evidence="2">The sequence shown here is derived from an EMBL/GenBank/DDBJ whole genome shotgun (WGS) entry which is preliminary data.</text>
</comment>
<dbReference type="AlphaFoldDB" id="A0AAV7RW02"/>
<name>A0AAV7RW02_PLEWA</name>
<keyword evidence="3" id="KW-1185">Reference proteome</keyword>